<dbReference type="PANTHER" id="PTHR48075">
    <property type="entry name" value="3-HYDROXYACYL-COA DEHYDROGENASE FAMILY PROTEIN"/>
    <property type="match status" value="1"/>
</dbReference>
<protein>
    <submittedName>
        <fullName evidence="7">3-hydroxybutyryl-CoA dehydrogenase</fullName>
    </submittedName>
</protein>
<dbReference type="GO" id="GO:0008691">
    <property type="term" value="F:3-hydroxybutyryl-CoA dehydrogenase activity"/>
    <property type="evidence" value="ECO:0007669"/>
    <property type="project" value="TreeGrafter"/>
</dbReference>
<dbReference type="InterPro" id="IPR006180">
    <property type="entry name" value="3-OHacyl-CoA_DH_CS"/>
</dbReference>
<dbReference type="PATRIC" id="fig|1095729.3.peg.1366"/>
<dbReference type="GO" id="GO:0006635">
    <property type="term" value="P:fatty acid beta-oxidation"/>
    <property type="evidence" value="ECO:0007669"/>
    <property type="project" value="TreeGrafter"/>
</dbReference>
<evidence type="ECO:0000256" key="4">
    <source>
        <dbReference type="PIRSR" id="PIRSR000105-1"/>
    </source>
</evidence>
<comment type="caution">
    <text evidence="7">The sequence shown here is derived from an EMBL/GenBank/DDBJ whole genome shotgun (WGS) entry which is preliminary data.</text>
</comment>
<dbReference type="EMBL" id="AICP01000044">
    <property type="protein sequence ID" value="EID21187.1"/>
    <property type="molecule type" value="Genomic_DNA"/>
</dbReference>
<dbReference type="Pfam" id="PF00725">
    <property type="entry name" value="3HCDH"/>
    <property type="match status" value="1"/>
</dbReference>
<dbReference type="InterPro" id="IPR036291">
    <property type="entry name" value="NAD(P)-bd_dom_sf"/>
</dbReference>
<feature type="site" description="Important for catalytic activity" evidence="4">
    <location>
        <position position="140"/>
    </location>
</feature>
<evidence type="ECO:0000259" key="6">
    <source>
        <dbReference type="Pfam" id="PF02737"/>
    </source>
</evidence>
<dbReference type="InterPro" id="IPR008927">
    <property type="entry name" value="6-PGluconate_DH-like_C_sf"/>
</dbReference>
<evidence type="ECO:0000256" key="2">
    <source>
        <dbReference type="ARBA" id="ARBA00009463"/>
    </source>
</evidence>
<dbReference type="InterPro" id="IPR006108">
    <property type="entry name" value="3HC_DH_C"/>
</dbReference>
<keyword evidence="3" id="KW-0560">Oxidoreductase</keyword>
<evidence type="ECO:0000259" key="5">
    <source>
        <dbReference type="Pfam" id="PF00725"/>
    </source>
</evidence>
<evidence type="ECO:0000313" key="8">
    <source>
        <dbReference type="Proteomes" id="UP000003245"/>
    </source>
</evidence>
<dbReference type="AlphaFoldDB" id="I0SCT4"/>
<dbReference type="PANTHER" id="PTHR48075:SF5">
    <property type="entry name" value="3-HYDROXYBUTYRYL-COA DEHYDROGENASE"/>
    <property type="match status" value="1"/>
</dbReference>
<dbReference type="Gene3D" id="1.10.1040.10">
    <property type="entry name" value="N-(1-d-carboxylethyl)-l-norvaline Dehydrogenase, domain 2"/>
    <property type="match status" value="1"/>
</dbReference>
<organism evidence="7 8">
    <name type="scientific">Streptococcus anginosus subsp. whileyi CCUG 39159</name>
    <dbReference type="NCBI Taxonomy" id="1095729"/>
    <lineage>
        <taxon>Bacteria</taxon>
        <taxon>Bacillati</taxon>
        <taxon>Bacillota</taxon>
        <taxon>Bacilli</taxon>
        <taxon>Lactobacillales</taxon>
        <taxon>Streptococcaceae</taxon>
        <taxon>Streptococcus</taxon>
        <taxon>Streptococcus anginosus group</taxon>
    </lineage>
</organism>
<dbReference type="SUPFAM" id="SSF48179">
    <property type="entry name" value="6-phosphogluconate dehydrogenase C-terminal domain-like"/>
    <property type="match status" value="1"/>
</dbReference>
<dbReference type="SUPFAM" id="SSF51735">
    <property type="entry name" value="NAD(P)-binding Rossmann-fold domains"/>
    <property type="match status" value="1"/>
</dbReference>
<keyword evidence="8" id="KW-1185">Reference proteome</keyword>
<dbReference type="Pfam" id="PF02737">
    <property type="entry name" value="3HCDH_N"/>
    <property type="match status" value="1"/>
</dbReference>
<dbReference type="GO" id="GO:0019605">
    <property type="term" value="P:butyrate metabolic process"/>
    <property type="evidence" value="ECO:0007669"/>
    <property type="project" value="UniProtKB-UniPathway"/>
</dbReference>
<sequence>MNISKVMIIGSGQMGSGIAQVFAQSGFTVYLNDIKDEFVERGIGNITKQLTRSVEKGRLSEADKNSVLSKVIPSTSYEDAKNVQLVIEAATENRDIKLSIFKQLDELTSPETILASNTSSLSITDIAAATVHQERVIGMHFFNPAPVMKLVEVIKALQTSEEVVKTVRELTEKIGKTAVDVRDSYGFVVNRVLIPMINEAIFILGEGVASAEEIDEAMKLGANHPIGPLALADLIGLDVCLAIMGVLNNGFGDPKYRPAPLLKKWLKLINLVVKPRKVSLNTKVRSKK</sequence>
<evidence type="ECO:0000256" key="3">
    <source>
        <dbReference type="ARBA" id="ARBA00023002"/>
    </source>
</evidence>
<accession>I0SCT4</accession>
<dbReference type="Gene3D" id="3.40.50.720">
    <property type="entry name" value="NAD(P)-binding Rossmann-like Domain"/>
    <property type="match status" value="1"/>
</dbReference>
<feature type="domain" description="3-hydroxyacyl-CoA dehydrogenase C-terminal" evidence="5">
    <location>
        <begin position="186"/>
        <end position="268"/>
    </location>
</feature>
<dbReference type="GO" id="GO:0070403">
    <property type="term" value="F:NAD+ binding"/>
    <property type="evidence" value="ECO:0007669"/>
    <property type="project" value="InterPro"/>
</dbReference>
<dbReference type="PIRSF" id="PIRSF000105">
    <property type="entry name" value="HCDH"/>
    <property type="match status" value="1"/>
</dbReference>
<proteinExistence type="inferred from homology"/>
<dbReference type="PROSITE" id="PS00067">
    <property type="entry name" value="3HCDH"/>
    <property type="match status" value="1"/>
</dbReference>
<evidence type="ECO:0000313" key="7">
    <source>
        <dbReference type="EMBL" id="EID21187.1"/>
    </source>
</evidence>
<dbReference type="Proteomes" id="UP000003245">
    <property type="component" value="Unassembled WGS sequence"/>
</dbReference>
<dbReference type="FunFam" id="3.40.50.720:FF:000009">
    <property type="entry name" value="Fatty oxidation complex, alpha subunit"/>
    <property type="match status" value="1"/>
</dbReference>
<comment type="pathway">
    <text evidence="1">Lipid metabolism; butanoate metabolism.</text>
</comment>
<dbReference type="InterPro" id="IPR022694">
    <property type="entry name" value="3-OHacyl-CoA_DH"/>
</dbReference>
<dbReference type="InterPro" id="IPR013328">
    <property type="entry name" value="6PGD_dom2"/>
</dbReference>
<gene>
    <name evidence="7" type="primary">hbd</name>
    <name evidence="7" type="ORF">HMPREF1043_1036</name>
</gene>
<feature type="domain" description="3-hydroxyacyl-CoA dehydrogenase NAD binding" evidence="6">
    <location>
        <begin position="5"/>
        <end position="183"/>
    </location>
</feature>
<reference evidence="7 8" key="1">
    <citation type="submission" date="2012-01" db="EMBL/GenBank/DDBJ databases">
        <authorList>
            <person name="Harkins D.M."/>
            <person name="Madupu R."/>
            <person name="Durkin A.S."/>
            <person name="Torralba M."/>
            <person name="Methe B."/>
            <person name="Sutton G.G."/>
            <person name="Nelson K.E."/>
        </authorList>
    </citation>
    <scope>NUCLEOTIDE SEQUENCE [LARGE SCALE GENOMIC DNA]</scope>
    <source>
        <strain evidence="7 8">CCUG 39159</strain>
    </source>
</reference>
<name>I0SCT4_STRAP</name>
<comment type="similarity">
    <text evidence="2">Belongs to the 3-hydroxyacyl-CoA dehydrogenase family.</text>
</comment>
<evidence type="ECO:0000256" key="1">
    <source>
        <dbReference type="ARBA" id="ARBA00005086"/>
    </source>
</evidence>
<dbReference type="UniPathway" id="UPA00863"/>
<dbReference type="NCBIfam" id="NF004474">
    <property type="entry name" value="PRK05808.1"/>
    <property type="match status" value="1"/>
</dbReference>
<dbReference type="InterPro" id="IPR006176">
    <property type="entry name" value="3-OHacyl-CoA_DH_NAD-bd"/>
</dbReference>